<protein>
    <submittedName>
        <fullName evidence="1">Uncharacterized protein</fullName>
    </submittedName>
</protein>
<reference evidence="1 2" key="1">
    <citation type="submission" date="2017-06" db="EMBL/GenBank/DDBJ databases">
        <title>Cmopartive genomic analysis of Ambrosia Fusariam Clade fungi.</title>
        <authorList>
            <person name="Stajich J.E."/>
            <person name="Carrillo J."/>
            <person name="Kijimoto T."/>
            <person name="Eskalen A."/>
            <person name="O'Donnell K."/>
            <person name="Kasson M."/>
        </authorList>
    </citation>
    <scope>NUCLEOTIDE SEQUENCE [LARGE SCALE GENOMIC DNA]</scope>
    <source>
        <strain evidence="1 2">NRRL 20438</strain>
    </source>
</reference>
<sequence>MDNLTLHPMSDFMFGSVTMDYNLMTNNLMVNNLVVDNSTNNDLMAIAEMAKGLMIDDSQEDDSIDTPMIDSPMGNEATTNIMGSTASPAMTQSLSTTGPMADNSAATKKATNIFTPRLRESLRNQMLFVNGPRSTEGVWLCLQCMRHLDRDDDEETRKWHTRCGIYRGLELHPEARTKKLECTRCKERRRCNFVRRSGCSAPTPQPLTALGCLKETTPLRRETPCGLTNLCQTFRGSI</sequence>
<keyword evidence="2" id="KW-1185">Reference proteome</keyword>
<name>A0A428UGY6_9HYPO</name>
<dbReference type="EMBL" id="NIZV01000062">
    <property type="protein sequence ID" value="RSM13540.1"/>
    <property type="molecule type" value="Genomic_DNA"/>
</dbReference>
<gene>
    <name evidence="1" type="ORF">CDV31_005838</name>
</gene>
<evidence type="ECO:0000313" key="1">
    <source>
        <dbReference type="EMBL" id="RSM13540.1"/>
    </source>
</evidence>
<proteinExistence type="predicted"/>
<accession>A0A428UGY6</accession>
<comment type="caution">
    <text evidence="1">The sequence shown here is derived from an EMBL/GenBank/DDBJ whole genome shotgun (WGS) entry which is preliminary data.</text>
</comment>
<dbReference type="AlphaFoldDB" id="A0A428UGY6"/>
<evidence type="ECO:0000313" key="2">
    <source>
        <dbReference type="Proteomes" id="UP000288429"/>
    </source>
</evidence>
<dbReference type="Proteomes" id="UP000288429">
    <property type="component" value="Unassembled WGS sequence"/>
</dbReference>
<organism evidence="1 2">
    <name type="scientific">Fusarium ambrosium</name>
    <dbReference type="NCBI Taxonomy" id="131363"/>
    <lineage>
        <taxon>Eukaryota</taxon>
        <taxon>Fungi</taxon>
        <taxon>Dikarya</taxon>
        <taxon>Ascomycota</taxon>
        <taxon>Pezizomycotina</taxon>
        <taxon>Sordariomycetes</taxon>
        <taxon>Hypocreomycetidae</taxon>
        <taxon>Hypocreales</taxon>
        <taxon>Nectriaceae</taxon>
        <taxon>Fusarium</taxon>
        <taxon>Fusarium solani species complex</taxon>
    </lineage>
</organism>